<dbReference type="InterPro" id="IPR036291">
    <property type="entry name" value="NAD(P)-bd_dom_sf"/>
</dbReference>
<reference evidence="2" key="1">
    <citation type="submission" date="2019-04" db="EMBL/GenBank/DDBJ databases">
        <title>Whole genome sequencing of cave bacteria.</title>
        <authorList>
            <person name="Gan H.M."/>
            <person name="Barton H."/>
            <person name="Savka M.A."/>
        </authorList>
    </citation>
    <scope>NUCLEOTIDE SEQUENCE [LARGE SCALE GENOMIC DNA]</scope>
    <source>
        <strain evidence="2">LC387</strain>
    </source>
</reference>
<dbReference type="OrthoDB" id="9796652at2"/>
<dbReference type="STRING" id="211460.YH63_15770"/>
<dbReference type="PRINTS" id="PR00081">
    <property type="entry name" value="GDHRDH"/>
</dbReference>
<dbReference type="GO" id="GO:0016616">
    <property type="term" value="F:oxidoreductase activity, acting on the CH-OH group of donors, NAD or NADP as acceptor"/>
    <property type="evidence" value="ECO:0007669"/>
    <property type="project" value="TreeGrafter"/>
</dbReference>
<comment type="caution">
    <text evidence="2">The sequence shown here is derived from an EMBL/GenBank/DDBJ whole genome shotgun (WGS) entry which is preliminary data.</text>
</comment>
<dbReference type="PROSITE" id="PS00061">
    <property type="entry name" value="ADH_SHORT"/>
    <property type="match status" value="1"/>
</dbReference>
<protein>
    <submittedName>
        <fullName evidence="2">SDR family oxidoreductase</fullName>
    </submittedName>
</protein>
<dbReference type="AlphaFoldDB" id="A0A4V6BEH0"/>
<evidence type="ECO:0000256" key="1">
    <source>
        <dbReference type="ARBA" id="ARBA00006484"/>
    </source>
</evidence>
<dbReference type="Gene3D" id="3.40.50.720">
    <property type="entry name" value="NAD(P)-binding Rossmann-like Domain"/>
    <property type="match status" value="1"/>
</dbReference>
<dbReference type="InterPro" id="IPR020904">
    <property type="entry name" value="Sc_DH/Rdtase_CS"/>
</dbReference>
<proteinExistence type="inferred from homology"/>
<dbReference type="PANTHER" id="PTHR42760">
    <property type="entry name" value="SHORT-CHAIN DEHYDROGENASES/REDUCTASES FAMILY MEMBER"/>
    <property type="match status" value="1"/>
</dbReference>
<name>A0A4V6BEH0_9BRAD</name>
<keyword evidence="3" id="KW-1185">Reference proteome</keyword>
<organism evidence="2 3">
    <name type="scientific">Afipia massiliensis</name>
    <dbReference type="NCBI Taxonomy" id="211460"/>
    <lineage>
        <taxon>Bacteria</taxon>
        <taxon>Pseudomonadati</taxon>
        <taxon>Pseudomonadota</taxon>
        <taxon>Alphaproteobacteria</taxon>
        <taxon>Hyphomicrobiales</taxon>
        <taxon>Nitrobacteraceae</taxon>
        <taxon>Afipia</taxon>
    </lineage>
</organism>
<accession>A0A4V6BEH0</accession>
<dbReference type="PANTHER" id="PTHR42760:SF132">
    <property type="entry name" value="SHORT-CHAIN DEHYDROGENASE_REDUCTASE FAMILY PROTEIN"/>
    <property type="match status" value="1"/>
</dbReference>
<comment type="similarity">
    <text evidence="1">Belongs to the short-chain dehydrogenases/reductases (SDR) family.</text>
</comment>
<evidence type="ECO:0000313" key="3">
    <source>
        <dbReference type="Proteomes" id="UP000034832"/>
    </source>
</evidence>
<dbReference type="SUPFAM" id="SSF51735">
    <property type="entry name" value="NAD(P)-binding Rossmann-fold domains"/>
    <property type="match status" value="1"/>
</dbReference>
<dbReference type="Proteomes" id="UP000034832">
    <property type="component" value="Unassembled WGS sequence"/>
</dbReference>
<dbReference type="FunFam" id="3.40.50.720:FF:000084">
    <property type="entry name" value="Short-chain dehydrogenase reductase"/>
    <property type="match status" value="1"/>
</dbReference>
<dbReference type="Pfam" id="PF13561">
    <property type="entry name" value="adh_short_C2"/>
    <property type="match status" value="1"/>
</dbReference>
<dbReference type="EMBL" id="LBIA02000001">
    <property type="protein sequence ID" value="TKT73853.1"/>
    <property type="molecule type" value="Genomic_DNA"/>
</dbReference>
<dbReference type="RefSeq" id="WP_046829794.1">
    <property type="nucleotide sequence ID" value="NZ_LBIA02000001.1"/>
</dbReference>
<evidence type="ECO:0000313" key="2">
    <source>
        <dbReference type="EMBL" id="TKT73853.1"/>
    </source>
</evidence>
<gene>
    <name evidence="2" type="ORF">YH63_003115</name>
</gene>
<sequence length="245" mass="26170">MNELDYTGKTALVVGGSSGIGNAVAQSFREKGASVHVWGTRPHAADYDTEEGSNLGGLHYSQVDVSDFGTIEQFKPNFDRLDILVLSQGTVLYGRREFEMGGFQKIIDVNLNSLMACSLKFHDMLKASSGSLIIISSMAAFRSTKGNPAYNASKTGAYGLTRTLGEAWAEDNIRVNGIAPGLVDTKLTKVTTANPKRREGVEQKVPLKRLGRPEDVAGAALFLASPLASYIIGQTIIVDGGLTLA</sequence>
<dbReference type="InterPro" id="IPR002347">
    <property type="entry name" value="SDR_fam"/>
</dbReference>